<evidence type="ECO:0000313" key="1">
    <source>
        <dbReference type="EMBL" id="MRX63705.1"/>
    </source>
</evidence>
<comment type="caution">
    <text evidence="1">The sequence shown here is derived from an EMBL/GenBank/DDBJ whole genome shotgun (WGS) entry which is preliminary data.</text>
</comment>
<protein>
    <submittedName>
        <fullName evidence="1">Uncharacterized protein</fullName>
    </submittedName>
</protein>
<accession>A0A6I2MMK8</accession>
<sequence length="196" mass="22687">MHYKLIFILIICGYSGIGQETKIEWSPDYQITIEDFKGPQTKINQKGSSVYVQSGVSMELAVQMSNFEFMFTKNFNSKITCTFQKEAATLIAPDSIRAVQLANLVQYDFDLSELYTRKIRKELFENKKTFSNVTFFQPYFDKMIAERNKVSSKIYTDTDFGTNTALLEKEHKEVLKEIDLLSDYCKACKPPKNKKN</sequence>
<dbReference type="AlphaFoldDB" id="A0A6I2MMK8"/>
<evidence type="ECO:0000313" key="2">
    <source>
        <dbReference type="Proteomes" id="UP000443153"/>
    </source>
</evidence>
<proteinExistence type="predicted"/>
<keyword evidence="2" id="KW-1185">Reference proteome</keyword>
<dbReference type="EMBL" id="WKJH01000003">
    <property type="protein sequence ID" value="MRX63705.1"/>
    <property type="molecule type" value="Genomic_DNA"/>
</dbReference>
<organism evidence="1 2">
    <name type="scientific">Maribacter luteus</name>
    <dbReference type="NCBI Taxonomy" id="2594478"/>
    <lineage>
        <taxon>Bacteria</taxon>
        <taxon>Pseudomonadati</taxon>
        <taxon>Bacteroidota</taxon>
        <taxon>Flavobacteriia</taxon>
        <taxon>Flavobacteriales</taxon>
        <taxon>Flavobacteriaceae</taxon>
        <taxon>Maribacter</taxon>
    </lineage>
</organism>
<dbReference type="RefSeq" id="WP_154364809.1">
    <property type="nucleotide sequence ID" value="NZ_WKJH01000003.1"/>
</dbReference>
<dbReference type="OrthoDB" id="1121656at2"/>
<gene>
    <name evidence="1" type="ORF">GJ691_05945</name>
</gene>
<reference evidence="1 2" key="1">
    <citation type="submission" date="2019-11" db="EMBL/GenBank/DDBJ databases">
        <title>Maribacter lutea sp. nov., a marine bacterium isolated from intertidal sand.</title>
        <authorList>
            <person name="Liu A."/>
        </authorList>
    </citation>
    <scope>NUCLEOTIDE SEQUENCE [LARGE SCALE GENOMIC DNA]</scope>
    <source>
        <strain evidence="1 2">RZ05</strain>
    </source>
</reference>
<name>A0A6I2MMK8_9FLAO</name>
<dbReference type="Proteomes" id="UP000443153">
    <property type="component" value="Unassembled WGS sequence"/>
</dbReference>